<dbReference type="CDD" id="cd00761">
    <property type="entry name" value="Glyco_tranf_GTA_type"/>
    <property type="match status" value="1"/>
</dbReference>
<dbReference type="InterPro" id="IPR029044">
    <property type="entry name" value="Nucleotide-diphossugar_trans"/>
</dbReference>
<dbReference type="RefSeq" id="WP_139694903.1">
    <property type="nucleotide sequence ID" value="NZ_CP074074.1"/>
</dbReference>
<sequence>MKLSILIPMYNAEKYIGNCITSLINQDVPKDDYEILVLDDGSVDDSVKIVQEFIHVNDNIHLYTQSNKGLYATRNKLLRLAKGIYIYNIDADDYIVYNSLSLLLDRAFEYNADIVGFNSLKTRQLDLFKSNSEKETEIMIYKGIDFLSKTKHFNITVWWYFVRKDFIYENSIYFEEDNPFEDGPFSLRAMFYAKKIIYLPIDVHRYVQVPSSIMNNNSQNHSRRIIDDYINVTYSFNKLLAEFSNKKKNIPHEILNKVKFFRDVNIYYMFFRIIKANISIKKVDGILNEFETLGAYPISYFIENKLHKTTIYLFNHKYLFYTFLYPLRILYKSKVLKFF</sequence>
<dbReference type="SUPFAM" id="SSF53448">
    <property type="entry name" value="Nucleotide-diphospho-sugar transferases"/>
    <property type="match status" value="1"/>
</dbReference>
<reference evidence="2 3" key="1">
    <citation type="submission" date="2019-05" db="EMBL/GenBank/DDBJ databases">
        <title>Tamlana fucoidanivorans sp. nov., isolated from the surface of algae collected from Fujian province in China.</title>
        <authorList>
            <person name="Li J."/>
        </authorList>
    </citation>
    <scope>NUCLEOTIDE SEQUENCE [LARGE SCALE GENOMIC DNA]</scope>
    <source>
        <strain evidence="2 3">CW2-9</strain>
    </source>
</reference>
<dbReference type="EMBL" id="VDCS01000002">
    <property type="protein sequence ID" value="TNJ46532.1"/>
    <property type="molecule type" value="Genomic_DNA"/>
</dbReference>
<feature type="domain" description="Glycosyltransferase 2-like" evidence="1">
    <location>
        <begin position="4"/>
        <end position="165"/>
    </location>
</feature>
<evidence type="ECO:0000313" key="3">
    <source>
        <dbReference type="Proteomes" id="UP000308713"/>
    </source>
</evidence>
<dbReference type="PANTHER" id="PTHR22916">
    <property type="entry name" value="GLYCOSYLTRANSFERASE"/>
    <property type="match status" value="1"/>
</dbReference>
<dbReference type="Proteomes" id="UP000308713">
    <property type="component" value="Unassembled WGS sequence"/>
</dbReference>
<dbReference type="Gene3D" id="3.90.550.10">
    <property type="entry name" value="Spore Coat Polysaccharide Biosynthesis Protein SpsA, Chain A"/>
    <property type="match status" value="1"/>
</dbReference>
<evidence type="ECO:0000259" key="1">
    <source>
        <dbReference type="Pfam" id="PF00535"/>
    </source>
</evidence>
<keyword evidence="3" id="KW-1185">Reference proteome</keyword>
<dbReference type="Pfam" id="PF00535">
    <property type="entry name" value="Glycos_transf_2"/>
    <property type="match status" value="1"/>
</dbReference>
<protein>
    <submittedName>
        <fullName evidence="2">Glycosyltransferase</fullName>
    </submittedName>
</protein>
<keyword evidence="2" id="KW-0808">Transferase</keyword>
<comment type="caution">
    <text evidence="2">The sequence shown here is derived from an EMBL/GenBank/DDBJ whole genome shotgun (WGS) entry which is preliminary data.</text>
</comment>
<accession>A0A5C4SQH9</accession>
<proteinExistence type="predicted"/>
<dbReference type="PANTHER" id="PTHR22916:SF3">
    <property type="entry name" value="UDP-GLCNAC:BETAGAL BETA-1,3-N-ACETYLGLUCOSAMINYLTRANSFERASE-LIKE PROTEIN 1"/>
    <property type="match status" value="1"/>
</dbReference>
<dbReference type="OrthoDB" id="396512at2"/>
<dbReference type="AlphaFoldDB" id="A0A5C4SQH9"/>
<dbReference type="GO" id="GO:0016758">
    <property type="term" value="F:hexosyltransferase activity"/>
    <property type="evidence" value="ECO:0007669"/>
    <property type="project" value="UniProtKB-ARBA"/>
</dbReference>
<name>A0A5C4SQH9_9FLAO</name>
<organism evidence="2 3">
    <name type="scientific">Allotamlana fucoidanivorans</name>
    <dbReference type="NCBI Taxonomy" id="2583814"/>
    <lineage>
        <taxon>Bacteria</taxon>
        <taxon>Pseudomonadati</taxon>
        <taxon>Bacteroidota</taxon>
        <taxon>Flavobacteriia</taxon>
        <taxon>Flavobacteriales</taxon>
        <taxon>Flavobacteriaceae</taxon>
        <taxon>Allotamlana</taxon>
    </lineage>
</organism>
<dbReference type="InterPro" id="IPR001173">
    <property type="entry name" value="Glyco_trans_2-like"/>
</dbReference>
<gene>
    <name evidence="2" type="ORF">FGF67_02575</name>
</gene>
<evidence type="ECO:0000313" key="2">
    <source>
        <dbReference type="EMBL" id="TNJ46532.1"/>
    </source>
</evidence>